<dbReference type="AlphaFoldDB" id="A0AAD3D1M1"/>
<feature type="compositionally biased region" description="Basic and acidic residues" evidence="5">
    <location>
        <begin position="10"/>
        <end position="21"/>
    </location>
</feature>
<evidence type="ECO:0000256" key="1">
    <source>
        <dbReference type="ARBA" id="ARBA00022723"/>
    </source>
</evidence>
<evidence type="ECO:0000256" key="3">
    <source>
        <dbReference type="ARBA" id="ARBA00022833"/>
    </source>
</evidence>
<reference evidence="7 8" key="1">
    <citation type="journal article" date="2021" name="Sci. Rep.">
        <title>The genome of the diatom Chaetoceros tenuissimus carries an ancient integrated fragment of an extant virus.</title>
        <authorList>
            <person name="Hongo Y."/>
            <person name="Kimura K."/>
            <person name="Takaki Y."/>
            <person name="Yoshida Y."/>
            <person name="Baba S."/>
            <person name="Kobayashi G."/>
            <person name="Nagasaki K."/>
            <person name="Hano T."/>
            <person name="Tomaru Y."/>
        </authorList>
    </citation>
    <scope>NUCLEOTIDE SEQUENCE [LARGE SCALE GENOMIC DNA]</scope>
    <source>
        <strain evidence="7 8">NIES-3715</strain>
    </source>
</reference>
<keyword evidence="1" id="KW-0479">Metal-binding</keyword>
<evidence type="ECO:0000313" key="7">
    <source>
        <dbReference type="EMBL" id="GFH56023.1"/>
    </source>
</evidence>
<feature type="domain" description="MYND-type" evidence="6">
    <location>
        <begin position="284"/>
        <end position="334"/>
    </location>
</feature>
<sequence length="389" mass="46098">MGKKGKRRKQKEDRKEADKIIRESDKLMDGAADDLREGMFSKAIKQIRQAIRLLESKKELLVFTKDNRESAYFSLLTFEYDRKNYNAAIDLYNIVMTGSKHKTHSPQFRDFFILYYQLIMFRLHGQECKLSDFTHFISMEGNIASIIFMEAIAIFRAHKQFDSAIRLEITCGPLMRKPSKTKLSLALTYLEQYRLDFHQRLEMRRKDFSTMKRLITSLQVKHPIEYNKSFEYCLVFAQWYYLTHTLHNKDERERMINTPQVLLEACLQSASPVLDPSHLIKDSCYSCGQAATPTEVQYVCSGCRVACYCSIDHQRMTWKNEAWHGMRIGHEILCPLYKAYRKWKDARESRNKEKESRMRRRFDRECVRFLEDGLGLKDKCFPCKYQSMS</sequence>
<protein>
    <recommendedName>
        <fullName evidence="6">MYND-type domain-containing protein</fullName>
    </recommendedName>
</protein>
<dbReference type="Gene3D" id="6.10.140.2220">
    <property type="match status" value="1"/>
</dbReference>
<gene>
    <name evidence="7" type="ORF">CTEN210_12499</name>
</gene>
<evidence type="ECO:0000256" key="2">
    <source>
        <dbReference type="ARBA" id="ARBA00022771"/>
    </source>
</evidence>
<proteinExistence type="predicted"/>
<dbReference type="SUPFAM" id="SSF144232">
    <property type="entry name" value="HIT/MYND zinc finger-like"/>
    <property type="match status" value="1"/>
</dbReference>
<evidence type="ECO:0000313" key="8">
    <source>
        <dbReference type="Proteomes" id="UP001054902"/>
    </source>
</evidence>
<name>A0AAD3D1M1_9STRA</name>
<keyword evidence="3" id="KW-0862">Zinc</keyword>
<feature type="region of interest" description="Disordered" evidence="5">
    <location>
        <begin position="1"/>
        <end position="21"/>
    </location>
</feature>
<keyword evidence="8" id="KW-1185">Reference proteome</keyword>
<evidence type="ECO:0000256" key="4">
    <source>
        <dbReference type="PROSITE-ProRule" id="PRU00134"/>
    </source>
</evidence>
<organism evidence="7 8">
    <name type="scientific">Chaetoceros tenuissimus</name>
    <dbReference type="NCBI Taxonomy" id="426638"/>
    <lineage>
        <taxon>Eukaryota</taxon>
        <taxon>Sar</taxon>
        <taxon>Stramenopiles</taxon>
        <taxon>Ochrophyta</taxon>
        <taxon>Bacillariophyta</taxon>
        <taxon>Coscinodiscophyceae</taxon>
        <taxon>Chaetocerotophycidae</taxon>
        <taxon>Chaetocerotales</taxon>
        <taxon>Chaetocerotaceae</taxon>
        <taxon>Chaetoceros</taxon>
    </lineage>
</organism>
<dbReference type="PROSITE" id="PS50865">
    <property type="entry name" value="ZF_MYND_2"/>
    <property type="match status" value="1"/>
</dbReference>
<evidence type="ECO:0000256" key="5">
    <source>
        <dbReference type="SAM" id="MobiDB-lite"/>
    </source>
</evidence>
<dbReference type="InterPro" id="IPR002893">
    <property type="entry name" value="Znf_MYND"/>
</dbReference>
<dbReference type="GO" id="GO:0008270">
    <property type="term" value="F:zinc ion binding"/>
    <property type="evidence" value="ECO:0007669"/>
    <property type="project" value="UniProtKB-KW"/>
</dbReference>
<dbReference type="Proteomes" id="UP001054902">
    <property type="component" value="Unassembled WGS sequence"/>
</dbReference>
<comment type="caution">
    <text evidence="7">The sequence shown here is derived from an EMBL/GenBank/DDBJ whole genome shotgun (WGS) entry which is preliminary data.</text>
</comment>
<evidence type="ECO:0000259" key="6">
    <source>
        <dbReference type="PROSITE" id="PS50865"/>
    </source>
</evidence>
<accession>A0AAD3D1M1</accession>
<keyword evidence="2 4" id="KW-0863">Zinc-finger</keyword>
<dbReference type="EMBL" id="BLLK01000051">
    <property type="protein sequence ID" value="GFH56023.1"/>
    <property type="molecule type" value="Genomic_DNA"/>
</dbReference>